<dbReference type="OrthoDB" id="69989at2759"/>
<proteinExistence type="inferred from homology"/>
<dbReference type="InterPro" id="IPR001193">
    <property type="entry name" value="MBTPS2"/>
</dbReference>
<dbReference type="EnsemblMetazoa" id="PHUM599380-RA">
    <property type="protein sequence ID" value="PHUM599380-PA"/>
    <property type="gene ID" value="PHUM599380"/>
</dbReference>
<reference evidence="13" key="2">
    <citation type="submission" date="2007-04" db="EMBL/GenBank/DDBJ databases">
        <title>The genome of the human body louse.</title>
        <authorList>
            <consortium name="The Human Body Louse Genome Consortium"/>
            <person name="Kirkness E."/>
            <person name="Walenz B."/>
            <person name="Hass B."/>
            <person name="Bruggner R."/>
            <person name="Strausberg R."/>
        </authorList>
    </citation>
    <scope>NUCLEOTIDE SEQUENCE</scope>
    <source>
        <strain evidence="13">USDA</strain>
    </source>
</reference>
<dbReference type="GO" id="GO:0031293">
    <property type="term" value="P:membrane protein intracellular domain proteolysis"/>
    <property type="evidence" value="ECO:0007669"/>
    <property type="project" value="TreeGrafter"/>
</dbReference>
<dbReference type="GO" id="GO:0016020">
    <property type="term" value="C:membrane"/>
    <property type="evidence" value="ECO:0007669"/>
    <property type="project" value="InterPro"/>
</dbReference>
<evidence type="ECO:0000256" key="7">
    <source>
        <dbReference type="ARBA" id="ARBA00022989"/>
    </source>
</evidence>
<keyword evidence="7 11" id="KW-1133">Transmembrane helix</keyword>
<evidence type="ECO:0000256" key="2">
    <source>
        <dbReference type="ARBA" id="ARBA00004127"/>
    </source>
</evidence>
<dbReference type="VEuPathDB" id="VectorBase:PHUM599380"/>
<gene>
    <name evidence="14" type="primary">8236877</name>
    <name evidence="13" type="ORF">Phum_PHUM599380</name>
</gene>
<feature type="transmembrane region" description="Helical" evidence="11">
    <location>
        <begin position="72"/>
        <end position="91"/>
    </location>
</feature>
<protein>
    <recommendedName>
        <fullName evidence="5">Membrane-bound transcription factor site-2 protease</fullName>
        <ecNumber evidence="4">3.4.24.85</ecNumber>
    </recommendedName>
    <alternativeName>
        <fullName evidence="9">Endopeptidase S2P</fullName>
    </alternativeName>
</protein>
<evidence type="ECO:0000256" key="10">
    <source>
        <dbReference type="ARBA" id="ARBA00045828"/>
    </source>
</evidence>
<dbReference type="OMA" id="FYSWGRW"/>
<evidence type="ECO:0000256" key="3">
    <source>
        <dbReference type="ARBA" id="ARBA00009989"/>
    </source>
</evidence>
<dbReference type="GO" id="GO:0005737">
    <property type="term" value="C:cytoplasm"/>
    <property type="evidence" value="ECO:0007669"/>
    <property type="project" value="TreeGrafter"/>
</dbReference>
<keyword evidence="8 11" id="KW-0472">Membrane</keyword>
<reference evidence="14" key="3">
    <citation type="submission" date="2021-02" db="UniProtKB">
        <authorList>
            <consortium name="EnsemblMetazoa"/>
        </authorList>
    </citation>
    <scope>IDENTIFICATION</scope>
    <source>
        <strain evidence="14">USDA</strain>
    </source>
</reference>
<dbReference type="AlphaFoldDB" id="E0W2Z2"/>
<comment type="similarity">
    <text evidence="3">Belongs to the peptidase M50A family.</text>
</comment>
<sequence length="418" mass="46601">MPVSVILLIVNITNILKEGKSKNDEYSMLLEPMVRINLPVGDFGYYCVTIALCSIIHEIGHAIAAYKEGIHVFGIGIIIIFVIPIAIVKLNSEEVSHLHPIKQLRIYCAGIWHNIILSLISYIILISLPFLLSPFYDLGKGVYVLHVNENSKVAGKSGIYPGDKLTAINDCEVSDIETWQKCLMSFTNKPSPGYCISEDIIRQLDESVPMKVSEEGTVQCCENSSNAHLCFETLEDGAPLQVLQYSCLPGRRIIAGTAFMCRNPKDCPSGLHCVRPVTPEGTTLLRIHRSKGSIVIYIGIPKHVLLTVRVSDYSQQYRMFPSKLPEILIRLAKYLVIFSSGLAVINSIPCFYFDGYHISCTLINSLNKGSFHFKNSLTFGCNLLGMLLLGFSIVCALWKLAHYKNAFLKSRELVYSET</sequence>
<dbReference type="InParanoid" id="E0W2Z2"/>
<dbReference type="Proteomes" id="UP000009046">
    <property type="component" value="Unassembled WGS sequence"/>
</dbReference>
<keyword evidence="15" id="KW-1185">Reference proteome</keyword>
<accession>E0W2Z2</accession>
<dbReference type="SUPFAM" id="SSF50156">
    <property type="entry name" value="PDZ domain-like"/>
    <property type="match status" value="1"/>
</dbReference>
<comment type="function">
    <text evidence="10">Zinc metalloprotease that mediates intramembrane proteolysis of proteins such as ATF6, ATF6B, SREBF1/SREBP1 and SREBF2/SREBP2. Catalyzes the second step in the proteolytic activation of the sterol regulatory element-binding proteins (SREBPs) SREBF1/SREBP1 and SREBF2/SREBP2: cleaves SREBPs within the first transmembrane segment, thereby releasing the N-terminal segment with a portion of the transmembrane segment attached. Mature N-terminal SREBP fragments shuttle to the nucleus and activate gene transcription. Also mediates the second step in the proteolytic activation of the cyclic AMP-dependent transcription factor ATF-6 (ATF6 and ATF6B). Involved in intramembrane proteolysis during bone formation. In astrocytes and osteoblasts, upon DNA damage and ER stress, mediates the second step of the regulated intramembrane proteolytic activation of the transcription factor CREB3L1, leading to the inhibition of cell-cycle progression.</text>
</comment>
<evidence type="ECO:0000256" key="4">
    <source>
        <dbReference type="ARBA" id="ARBA00012347"/>
    </source>
</evidence>
<dbReference type="InterPro" id="IPR036034">
    <property type="entry name" value="PDZ_sf"/>
</dbReference>
<dbReference type="KEGG" id="phu:Phum_PHUM599380"/>
<feature type="transmembrane region" description="Helical" evidence="11">
    <location>
        <begin position="377"/>
        <end position="401"/>
    </location>
</feature>
<evidence type="ECO:0000256" key="6">
    <source>
        <dbReference type="ARBA" id="ARBA00022692"/>
    </source>
</evidence>
<keyword evidence="13" id="KW-0378">Hydrolase</keyword>
<keyword evidence="6 11" id="KW-0812">Transmembrane</keyword>
<dbReference type="CTD" id="8236877"/>
<dbReference type="PANTHER" id="PTHR13325:SF3">
    <property type="entry name" value="MEMBRANE-BOUND TRANSCRIPTION FACTOR SITE-2 PROTEASE"/>
    <property type="match status" value="1"/>
</dbReference>
<evidence type="ECO:0000256" key="1">
    <source>
        <dbReference type="ARBA" id="ARBA00001350"/>
    </source>
</evidence>
<reference evidence="13" key="1">
    <citation type="submission" date="2007-04" db="EMBL/GenBank/DDBJ databases">
        <title>Annotation of Pediculus humanus corporis strain USDA.</title>
        <authorList>
            <person name="Kirkness E."/>
            <person name="Hannick L."/>
            <person name="Hass B."/>
            <person name="Bruggner R."/>
            <person name="Lawson D."/>
            <person name="Bidwell S."/>
            <person name="Joardar V."/>
            <person name="Caler E."/>
            <person name="Walenz B."/>
            <person name="Inman J."/>
            <person name="Schobel S."/>
            <person name="Galinsky K."/>
            <person name="Amedeo P."/>
            <person name="Strausberg R."/>
        </authorList>
    </citation>
    <scope>NUCLEOTIDE SEQUENCE</scope>
    <source>
        <strain evidence="13">USDA</strain>
    </source>
</reference>
<dbReference type="GO" id="GO:0012505">
    <property type="term" value="C:endomembrane system"/>
    <property type="evidence" value="ECO:0007669"/>
    <property type="project" value="UniProtKB-SubCell"/>
</dbReference>
<evidence type="ECO:0000256" key="5">
    <source>
        <dbReference type="ARBA" id="ARBA00014400"/>
    </source>
</evidence>
<dbReference type="HOGENOM" id="CLU_032523_1_0_1"/>
<dbReference type="EMBL" id="AAZO01007310">
    <property type="status" value="NOT_ANNOTATED_CDS"/>
    <property type="molecule type" value="Genomic_DNA"/>
</dbReference>
<dbReference type="GO" id="GO:1905897">
    <property type="term" value="P:regulation of response to endoplasmic reticulum stress"/>
    <property type="evidence" value="ECO:0007669"/>
    <property type="project" value="TreeGrafter"/>
</dbReference>
<name>E0W2Z2_PEDHC</name>
<dbReference type="RefSeq" id="XP_002432736.1">
    <property type="nucleotide sequence ID" value="XM_002432691.1"/>
</dbReference>
<evidence type="ECO:0000259" key="12">
    <source>
        <dbReference type="Pfam" id="PF02163"/>
    </source>
</evidence>
<dbReference type="STRING" id="121224.E0W2Z2"/>
<evidence type="ECO:0000313" key="13">
    <source>
        <dbReference type="EMBL" id="EEB19998.1"/>
    </source>
</evidence>
<evidence type="ECO:0000256" key="9">
    <source>
        <dbReference type="ARBA" id="ARBA00032658"/>
    </source>
</evidence>
<feature type="domain" description="Peptidase M50" evidence="12">
    <location>
        <begin position="47"/>
        <end position="367"/>
    </location>
</feature>
<comment type="subcellular location">
    <subcellularLocation>
        <location evidence="2">Endomembrane system</location>
        <topology evidence="2">Multi-pass membrane protein</topology>
    </subcellularLocation>
</comment>
<evidence type="ECO:0000256" key="11">
    <source>
        <dbReference type="SAM" id="Phobius"/>
    </source>
</evidence>
<dbReference type="Pfam" id="PF02163">
    <property type="entry name" value="Peptidase_M50"/>
    <property type="match status" value="1"/>
</dbReference>
<dbReference type="EMBL" id="DS235881">
    <property type="protein sequence ID" value="EEB19998.1"/>
    <property type="molecule type" value="Genomic_DNA"/>
</dbReference>
<dbReference type="InterPro" id="IPR008915">
    <property type="entry name" value="Peptidase_M50"/>
</dbReference>
<dbReference type="CDD" id="cd06775">
    <property type="entry name" value="cpPDZ_MBTPS2-like"/>
    <property type="match status" value="1"/>
</dbReference>
<organism>
    <name type="scientific">Pediculus humanus subsp. corporis</name>
    <name type="common">Body louse</name>
    <dbReference type="NCBI Taxonomy" id="121224"/>
    <lineage>
        <taxon>Eukaryota</taxon>
        <taxon>Metazoa</taxon>
        <taxon>Ecdysozoa</taxon>
        <taxon>Arthropoda</taxon>
        <taxon>Hexapoda</taxon>
        <taxon>Insecta</taxon>
        <taxon>Pterygota</taxon>
        <taxon>Neoptera</taxon>
        <taxon>Paraneoptera</taxon>
        <taxon>Psocodea</taxon>
        <taxon>Troctomorpha</taxon>
        <taxon>Phthiraptera</taxon>
        <taxon>Anoplura</taxon>
        <taxon>Pediculidae</taxon>
        <taxon>Pediculus</taxon>
    </lineage>
</organism>
<dbReference type="GO" id="GO:0004222">
    <property type="term" value="F:metalloendopeptidase activity"/>
    <property type="evidence" value="ECO:0007669"/>
    <property type="project" value="InterPro"/>
</dbReference>
<feature type="transmembrane region" description="Helical" evidence="11">
    <location>
        <begin position="111"/>
        <end position="132"/>
    </location>
</feature>
<feature type="transmembrane region" description="Helical" evidence="11">
    <location>
        <begin position="43"/>
        <end position="60"/>
    </location>
</feature>
<feature type="transmembrane region" description="Helical" evidence="11">
    <location>
        <begin position="327"/>
        <end position="348"/>
    </location>
</feature>
<dbReference type="EC" id="3.4.24.85" evidence="4"/>
<evidence type="ECO:0000313" key="14">
    <source>
        <dbReference type="EnsemblMetazoa" id="PHUM599380-PA"/>
    </source>
</evidence>
<keyword evidence="13" id="KW-0645">Protease</keyword>
<dbReference type="FunCoup" id="E0W2Z2">
    <property type="interactions" value="1503"/>
</dbReference>
<comment type="catalytic activity">
    <reaction evidence="1">
        <text>Cleaves several transcription factors that are type-2 transmembrane proteins within membrane-spanning domains. Known substrates include sterol regulatory element-binding protein (SREBP) -1, SREBP-2 and forms of the transcriptional activator ATF6. SREBP-2 is cleaved at the site 477-DRSRILL-|-CVLTFLCLSFNPLTSLLQWGGA-505. The residues Asn-Pro, 11 residues distal to the site of cleavage in the membrane-spanning domain, are important for cleavage by S2P endopeptidase. Replacement of either of these residues does not prevent cleavage, but there is no cleavage if both of these residues are replaced.</text>
        <dbReference type="EC" id="3.4.24.85"/>
    </reaction>
</comment>
<dbReference type="eggNOG" id="KOG2921">
    <property type="taxonomic scope" value="Eukaryota"/>
</dbReference>
<evidence type="ECO:0000313" key="15">
    <source>
        <dbReference type="Proteomes" id="UP000009046"/>
    </source>
</evidence>
<dbReference type="PANTHER" id="PTHR13325">
    <property type="entry name" value="PROTEASE M50 MEMBRANE-BOUND TRANSCRIPTION FACTOR SITE 2 PROTEASE"/>
    <property type="match status" value="1"/>
</dbReference>
<dbReference type="GeneID" id="8236877"/>
<evidence type="ECO:0000256" key="8">
    <source>
        <dbReference type="ARBA" id="ARBA00023136"/>
    </source>
</evidence>